<dbReference type="PROSITE" id="PS50213">
    <property type="entry name" value="FAS1"/>
    <property type="match status" value="2"/>
</dbReference>
<accession>A0A1D7QF61</accession>
<dbReference type="EMBL" id="CP017141">
    <property type="protein sequence ID" value="AOM77239.1"/>
    <property type="molecule type" value="Genomic_DNA"/>
</dbReference>
<dbReference type="InterPro" id="IPR050904">
    <property type="entry name" value="Adhesion/Biosynth-related"/>
</dbReference>
<dbReference type="InterPro" id="IPR036378">
    <property type="entry name" value="FAS1_dom_sf"/>
</dbReference>
<dbReference type="GO" id="GO:0030198">
    <property type="term" value="P:extracellular matrix organization"/>
    <property type="evidence" value="ECO:0007669"/>
    <property type="project" value="TreeGrafter"/>
</dbReference>
<gene>
    <name evidence="2" type="ORF">BFS30_08740</name>
</gene>
<dbReference type="AlphaFoldDB" id="A0A1D7QF61"/>
<dbReference type="InterPro" id="IPR000782">
    <property type="entry name" value="FAS1_domain"/>
</dbReference>
<dbReference type="KEGG" id="psty:BFS30_08740"/>
<organism evidence="2 3">
    <name type="scientific">Pedobacter steynii</name>
    <dbReference type="NCBI Taxonomy" id="430522"/>
    <lineage>
        <taxon>Bacteria</taxon>
        <taxon>Pseudomonadati</taxon>
        <taxon>Bacteroidota</taxon>
        <taxon>Sphingobacteriia</taxon>
        <taxon>Sphingobacteriales</taxon>
        <taxon>Sphingobacteriaceae</taxon>
        <taxon>Pedobacter</taxon>
    </lineage>
</organism>
<dbReference type="GO" id="GO:0050839">
    <property type="term" value="F:cell adhesion molecule binding"/>
    <property type="evidence" value="ECO:0007669"/>
    <property type="project" value="TreeGrafter"/>
</dbReference>
<dbReference type="GO" id="GO:0031012">
    <property type="term" value="C:extracellular matrix"/>
    <property type="evidence" value="ECO:0007669"/>
    <property type="project" value="TreeGrafter"/>
</dbReference>
<dbReference type="Pfam" id="PF02469">
    <property type="entry name" value="Fasciclin"/>
    <property type="match status" value="1"/>
</dbReference>
<protein>
    <recommendedName>
        <fullName evidence="1">FAS1 domain-containing protein</fullName>
    </recommendedName>
</protein>
<feature type="domain" description="FAS1" evidence="1">
    <location>
        <begin position="176"/>
        <end position="336"/>
    </location>
</feature>
<dbReference type="SUPFAM" id="SSF82153">
    <property type="entry name" value="FAS1 domain"/>
    <property type="match status" value="2"/>
</dbReference>
<evidence type="ECO:0000259" key="1">
    <source>
        <dbReference type="PROSITE" id="PS50213"/>
    </source>
</evidence>
<keyword evidence="3" id="KW-1185">Reference proteome</keyword>
<dbReference type="GO" id="GO:0007155">
    <property type="term" value="P:cell adhesion"/>
    <property type="evidence" value="ECO:0007669"/>
    <property type="project" value="TreeGrafter"/>
</dbReference>
<reference evidence="2 3" key="1">
    <citation type="submission" date="2016-08" db="EMBL/GenBank/DDBJ databases">
        <authorList>
            <person name="Seilhamer J.J."/>
        </authorList>
    </citation>
    <scope>NUCLEOTIDE SEQUENCE [LARGE SCALE GENOMIC DNA]</scope>
    <source>
        <strain evidence="2 3">DX4</strain>
    </source>
</reference>
<name>A0A1D7QF61_9SPHI</name>
<dbReference type="Gene3D" id="2.30.180.10">
    <property type="entry name" value="FAS1 domain"/>
    <property type="match status" value="2"/>
</dbReference>
<dbReference type="SMART" id="SM00554">
    <property type="entry name" value="FAS1"/>
    <property type="match status" value="1"/>
</dbReference>
<sequence length="346" mass="39003">MMKQYSLKFMVFLLLVLNLACKHERVVLFAPNLNLRPAGEFINNNYEFKLFNAALKITGLSEILNGQGPFTVFAPSDLAFNNMGIRTPADFQKMNLDSLRDVMKYHIVTQRMSSMDVAKKTVDNPFNTLLGHPVLLSLGNDTDYDFYINGSRITRKDIDLANGILNTVDKVIKYQPVTVKKYLESQERYGIFVAALKKFGLLDQLDTEGPWTVLALPNSAFEQQNISKEDIEKLNPASFKKRLFGTYIFKLQFFRSDLLILTKSGGSGEYDPSGAAVRVPIPGDEEYSHGMAGYNLFVIKTDYGNYPIVRETTTGPADRIDLLFKNGIIHEAGELVIYPEEALIRP</sequence>
<proteinExistence type="predicted"/>
<dbReference type="PANTHER" id="PTHR10900">
    <property type="entry name" value="PERIOSTIN-RELATED"/>
    <property type="match status" value="1"/>
</dbReference>
<evidence type="ECO:0000313" key="3">
    <source>
        <dbReference type="Proteomes" id="UP000094313"/>
    </source>
</evidence>
<feature type="domain" description="FAS1" evidence="1">
    <location>
        <begin position="35"/>
        <end position="172"/>
    </location>
</feature>
<dbReference type="PANTHER" id="PTHR10900:SF77">
    <property type="entry name" value="FI19380P1"/>
    <property type="match status" value="1"/>
</dbReference>
<dbReference type="GO" id="GO:0005615">
    <property type="term" value="C:extracellular space"/>
    <property type="evidence" value="ECO:0007669"/>
    <property type="project" value="TreeGrafter"/>
</dbReference>
<evidence type="ECO:0000313" key="2">
    <source>
        <dbReference type="EMBL" id="AOM77239.1"/>
    </source>
</evidence>
<dbReference type="Proteomes" id="UP000094313">
    <property type="component" value="Chromosome"/>
</dbReference>